<comment type="subcellular location">
    <subcellularLocation>
        <location evidence="1">Cell membrane</location>
        <topology evidence="1">Lipid-anchor</topology>
    </subcellularLocation>
</comment>
<dbReference type="RefSeq" id="WP_060384415.1">
    <property type="nucleotide sequence ID" value="NZ_CP014141.1"/>
</dbReference>
<dbReference type="InterPro" id="IPR003760">
    <property type="entry name" value="PnrA-like"/>
</dbReference>
<sequence>MRRLLWLLTLGALAVALTACPRKAEEQAGAEAAPTEETSLPGANIRVGLAFDAGGKFDRSFNQSAWEGAQRAAQELGVQIFDFEPADPSQVGQGIRTFAEEGFDLVIGVGFANEPAITATAQEFPNVKFAVIDAVPGEGKLPNALGVVFREHEGSFLVGYVAGKLSRTGVVGFIGGMDIPLIHKFEAGFRAGAEYAFKEDKIQGKVLVGYVGNTPAAWNDPAKAKEIASSQARQGADIIYAAAGGSGLGLIDFVKEEMCLREGGAVRFVREDRFAGVPKYPAYEEKCGEGTTPLFFIGVDSNQNYLGDTDNDPTTLNHGLTSMVKRVDVAVYDTIKSVVDGTFQGGVKDLGLAEDGVGYALDEYNQALIPEEVKARLEELKQAIINGEIQVPETR</sequence>
<keyword evidence="4 7" id="KW-0732">Signal</keyword>
<name>A0A0X8D841_9DEIN</name>
<gene>
    <name evidence="9" type="ORF">AV541_05270</name>
</gene>
<evidence type="ECO:0000256" key="3">
    <source>
        <dbReference type="ARBA" id="ARBA00022475"/>
    </source>
</evidence>
<feature type="domain" description="ABC transporter substrate-binding protein PnrA-like" evidence="8">
    <location>
        <begin position="51"/>
        <end position="394"/>
    </location>
</feature>
<dbReference type="GO" id="GO:0005886">
    <property type="term" value="C:plasma membrane"/>
    <property type="evidence" value="ECO:0007669"/>
    <property type="project" value="UniProtKB-SubCell"/>
</dbReference>
<evidence type="ECO:0000256" key="4">
    <source>
        <dbReference type="ARBA" id="ARBA00022729"/>
    </source>
</evidence>
<dbReference type="PANTHER" id="PTHR34296:SF2">
    <property type="entry name" value="ABC TRANSPORTER GUANOSINE-BINDING PROTEIN NUPN"/>
    <property type="match status" value="1"/>
</dbReference>
<dbReference type="PROSITE" id="PS51257">
    <property type="entry name" value="PROKAR_LIPOPROTEIN"/>
    <property type="match status" value="1"/>
</dbReference>
<accession>A0A0X8D841</accession>
<evidence type="ECO:0000256" key="7">
    <source>
        <dbReference type="SAM" id="SignalP"/>
    </source>
</evidence>
<dbReference type="InterPro" id="IPR028082">
    <property type="entry name" value="Peripla_BP_I"/>
</dbReference>
<dbReference type="Gene3D" id="3.40.50.2300">
    <property type="match status" value="4"/>
</dbReference>
<organism evidence="9 10">
    <name type="scientific">Thermus parvatiensis</name>
    <dbReference type="NCBI Taxonomy" id="456163"/>
    <lineage>
        <taxon>Bacteria</taxon>
        <taxon>Thermotogati</taxon>
        <taxon>Deinococcota</taxon>
        <taxon>Deinococci</taxon>
        <taxon>Thermales</taxon>
        <taxon>Thermaceae</taxon>
        <taxon>Thermus</taxon>
    </lineage>
</organism>
<dbReference type="PANTHER" id="PTHR34296">
    <property type="entry name" value="TRANSCRIPTIONAL ACTIVATOR PROTEIN MED"/>
    <property type="match status" value="1"/>
</dbReference>
<dbReference type="KEGG" id="tpar:AV541_05270"/>
<dbReference type="CDD" id="cd06354">
    <property type="entry name" value="PBP1_PrnA-like"/>
    <property type="match status" value="1"/>
</dbReference>
<keyword evidence="6" id="KW-0449">Lipoprotein</keyword>
<feature type="signal peptide" evidence="7">
    <location>
        <begin position="1"/>
        <end position="24"/>
    </location>
</feature>
<dbReference type="Pfam" id="PF02608">
    <property type="entry name" value="Bmp"/>
    <property type="match status" value="1"/>
</dbReference>
<reference evidence="9 10" key="1">
    <citation type="submission" date="2016-01" db="EMBL/GenBank/DDBJ databases">
        <title>Genome sequence of Thermus parvatiensis, a thermophile isolated from a hot water spring.</title>
        <authorList>
            <person name="Tripathi C."/>
            <person name="Lal R."/>
        </authorList>
    </citation>
    <scope>NUCLEOTIDE SEQUENCE [LARGE SCALE GENOMIC DNA]</scope>
    <source>
        <strain evidence="9 10">RL</strain>
    </source>
</reference>
<evidence type="ECO:0000313" key="9">
    <source>
        <dbReference type="EMBL" id="AMA75569.1"/>
    </source>
</evidence>
<evidence type="ECO:0000256" key="5">
    <source>
        <dbReference type="ARBA" id="ARBA00023136"/>
    </source>
</evidence>
<dbReference type="SUPFAM" id="SSF53822">
    <property type="entry name" value="Periplasmic binding protein-like I"/>
    <property type="match status" value="1"/>
</dbReference>
<dbReference type="AlphaFoldDB" id="A0A0X8D841"/>
<dbReference type="EMBL" id="CP014141">
    <property type="protein sequence ID" value="AMA75569.1"/>
    <property type="molecule type" value="Genomic_DNA"/>
</dbReference>
<proteinExistence type="inferred from homology"/>
<dbReference type="InterPro" id="IPR050957">
    <property type="entry name" value="BMP_lipoprotein"/>
</dbReference>
<evidence type="ECO:0000313" key="10">
    <source>
        <dbReference type="Proteomes" id="UP000061630"/>
    </source>
</evidence>
<evidence type="ECO:0000256" key="2">
    <source>
        <dbReference type="ARBA" id="ARBA00008610"/>
    </source>
</evidence>
<evidence type="ECO:0000256" key="6">
    <source>
        <dbReference type="ARBA" id="ARBA00023288"/>
    </source>
</evidence>
<protein>
    <recommendedName>
        <fullName evidence="8">ABC transporter substrate-binding protein PnrA-like domain-containing protein</fullName>
    </recommendedName>
</protein>
<keyword evidence="5" id="KW-0472">Membrane</keyword>
<evidence type="ECO:0000256" key="1">
    <source>
        <dbReference type="ARBA" id="ARBA00004193"/>
    </source>
</evidence>
<evidence type="ECO:0000259" key="8">
    <source>
        <dbReference type="Pfam" id="PF02608"/>
    </source>
</evidence>
<feature type="chain" id="PRO_5007065518" description="ABC transporter substrate-binding protein PnrA-like domain-containing protein" evidence="7">
    <location>
        <begin position="25"/>
        <end position="395"/>
    </location>
</feature>
<keyword evidence="3" id="KW-1003">Cell membrane</keyword>
<dbReference type="Proteomes" id="UP000061630">
    <property type="component" value="Chromosome"/>
</dbReference>
<comment type="similarity">
    <text evidence="2">Belongs to the BMP lipoprotein family.</text>
</comment>